<feature type="domain" description="NACHT" evidence="2">
    <location>
        <begin position="70"/>
        <end position="221"/>
    </location>
</feature>
<keyword evidence="4" id="KW-1185">Reference proteome</keyword>
<evidence type="ECO:0000256" key="1">
    <source>
        <dbReference type="ARBA" id="ARBA00022737"/>
    </source>
</evidence>
<accession>A0AAD7FFC0</accession>
<gene>
    <name evidence="3" type="ORF">FB45DRAFT_1104232</name>
</gene>
<dbReference type="SUPFAM" id="SSF52540">
    <property type="entry name" value="P-loop containing nucleoside triphosphate hydrolases"/>
    <property type="match status" value="1"/>
</dbReference>
<reference evidence="3" key="1">
    <citation type="submission" date="2023-03" db="EMBL/GenBank/DDBJ databases">
        <title>Massive genome expansion in bonnet fungi (Mycena s.s.) driven by repeated elements and novel gene families across ecological guilds.</title>
        <authorList>
            <consortium name="Lawrence Berkeley National Laboratory"/>
            <person name="Harder C.B."/>
            <person name="Miyauchi S."/>
            <person name="Viragh M."/>
            <person name="Kuo A."/>
            <person name="Thoen E."/>
            <person name="Andreopoulos B."/>
            <person name="Lu D."/>
            <person name="Skrede I."/>
            <person name="Drula E."/>
            <person name="Henrissat B."/>
            <person name="Morin E."/>
            <person name="Kohler A."/>
            <person name="Barry K."/>
            <person name="LaButti K."/>
            <person name="Morin E."/>
            <person name="Salamov A."/>
            <person name="Lipzen A."/>
            <person name="Mereny Z."/>
            <person name="Hegedus B."/>
            <person name="Baldrian P."/>
            <person name="Stursova M."/>
            <person name="Weitz H."/>
            <person name="Taylor A."/>
            <person name="Grigoriev I.V."/>
            <person name="Nagy L.G."/>
            <person name="Martin F."/>
            <person name="Kauserud H."/>
        </authorList>
    </citation>
    <scope>NUCLEOTIDE SEQUENCE</scope>
    <source>
        <strain evidence="3">9284</strain>
    </source>
</reference>
<dbReference type="InterPro" id="IPR007111">
    <property type="entry name" value="NACHT_NTPase"/>
</dbReference>
<dbReference type="Proteomes" id="UP001221142">
    <property type="component" value="Unassembled WGS sequence"/>
</dbReference>
<comment type="caution">
    <text evidence="3">The sequence shown here is derived from an EMBL/GenBank/DDBJ whole genome shotgun (WGS) entry which is preliminary data.</text>
</comment>
<keyword evidence="1" id="KW-0677">Repeat</keyword>
<name>A0AAD7FFC0_9AGAR</name>
<dbReference type="PANTHER" id="PTHR10039:SF17">
    <property type="entry name" value="FUNGAL STAND N-TERMINAL GOODBYE DOMAIN-CONTAINING PROTEIN-RELATED"/>
    <property type="match status" value="1"/>
</dbReference>
<dbReference type="AlphaFoldDB" id="A0AAD7FFC0"/>
<dbReference type="InterPro" id="IPR027417">
    <property type="entry name" value="P-loop_NTPase"/>
</dbReference>
<organism evidence="3 4">
    <name type="scientific">Roridomyces roridus</name>
    <dbReference type="NCBI Taxonomy" id="1738132"/>
    <lineage>
        <taxon>Eukaryota</taxon>
        <taxon>Fungi</taxon>
        <taxon>Dikarya</taxon>
        <taxon>Basidiomycota</taxon>
        <taxon>Agaricomycotina</taxon>
        <taxon>Agaricomycetes</taxon>
        <taxon>Agaricomycetidae</taxon>
        <taxon>Agaricales</taxon>
        <taxon>Marasmiineae</taxon>
        <taxon>Mycenaceae</taxon>
        <taxon>Roridomyces</taxon>
    </lineage>
</organism>
<evidence type="ECO:0000313" key="3">
    <source>
        <dbReference type="EMBL" id="KAJ7617099.1"/>
    </source>
</evidence>
<dbReference type="PANTHER" id="PTHR10039">
    <property type="entry name" value="AMELOGENIN"/>
    <property type="match status" value="1"/>
</dbReference>
<proteinExistence type="predicted"/>
<sequence length="604" mass="67904">MDGQISIEKILALVIESAKNAEEQKVLDTIPHADAGYRCVHDLKSEFLPGTRQELFEELNQWLDHPAQRPVYFLSGGAGLGKSSITHQLCTRLDVSADHGPRLGASFFFVRDSGDLESARLFFSSLAHQLALSQLSFRPHIIAAAREYLKRGSRQQMQHTFEELFRRPFQGTAVTLPNPVVLVIDGLDECGERELIPNLLELLLELPTMLPGIRLFLTSRPEPHIQSVLTSASVLPSILYRSLNETVAQWEGDIRLYLEQTVPNMRPYGDFVRDNPDQLERLIKRAAGVFNFARVTVRFLDAYRDHPEEQFTLLLSDGGTGLSALDALYLQILLLAFPPEGWSAPLRAARLRSFLVLIALCSGTLTPEFMACFKLETQLSKADIIGMTDRLRSVLLIDSQGRIVALHATFTEFLLNPKRCAHPLYHIDRATGNALLASAGTVETVNIPLRNYMQYSQQYWHAHLSAAQFTSALKGDFVHFIEIQMPIYMAVTRPVNRGSPDLKGWLSGAEDGTQIIIEHTKSEAYHKLAWKRFLASHCQFPDVSAKDVTEQIQQELGVRYHADLMVSDTDIVRFRAAHNGLIEQIRAAGPEVQEVWLNVAWLGY</sequence>
<protein>
    <recommendedName>
        <fullName evidence="2">NACHT domain-containing protein</fullName>
    </recommendedName>
</protein>
<dbReference type="PROSITE" id="PS50837">
    <property type="entry name" value="NACHT"/>
    <property type="match status" value="1"/>
</dbReference>
<evidence type="ECO:0000259" key="2">
    <source>
        <dbReference type="PROSITE" id="PS50837"/>
    </source>
</evidence>
<dbReference type="InterPro" id="IPR056884">
    <property type="entry name" value="NPHP3-like_N"/>
</dbReference>
<evidence type="ECO:0000313" key="4">
    <source>
        <dbReference type="Proteomes" id="UP001221142"/>
    </source>
</evidence>
<dbReference type="EMBL" id="JARKIF010000021">
    <property type="protein sequence ID" value="KAJ7617099.1"/>
    <property type="molecule type" value="Genomic_DNA"/>
</dbReference>
<dbReference type="Gene3D" id="3.40.50.300">
    <property type="entry name" value="P-loop containing nucleotide triphosphate hydrolases"/>
    <property type="match status" value="1"/>
</dbReference>
<dbReference type="Pfam" id="PF24883">
    <property type="entry name" value="NPHP3_N"/>
    <property type="match status" value="1"/>
</dbReference>